<keyword evidence="6" id="KW-1185">Reference proteome</keyword>
<dbReference type="InterPro" id="IPR000524">
    <property type="entry name" value="Tscrpt_reg_HTH_GntR"/>
</dbReference>
<evidence type="ECO:0000256" key="1">
    <source>
        <dbReference type="ARBA" id="ARBA00023015"/>
    </source>
</evidence>
<dbReference type="SUPFAM" id="SSF48008">
    <property type="entry name" value="GntR ligand-binding domain-like"/>
    <property type="match status" value="1"/>
</dbReference>
<dbReference type="Pfam" id="PF07729">
    <property type="entry name" value="FCD"/>
    <property type="match status" value="1"/>
</dbReference>
<sequence>MPRTTSGSATEQAFRHVKRLVLDGSLPGGSMTSEGEIADQLGVSRTPVREAFLRLEAEGLLRLYPKRGALVVPIAPGEVDDVLDARLLVETHAALGVARLPDSELTALVALLRDLVVAQEAAVADRDVAEYATLDARFHAEIVAAGGNDLLTAFHTSLRERQQRMVAHSVRRSEGRAAAFVVGHSALVDALEARDTRTYKRRIQRHLDDARTGL</sequence>
<evidence type="ECO:0000313" key="6">
    <source>
        <dbReference type="Proteomes" id="UP000610846"/>
    </source>
</evidence>
<dbReference type="EMBL" id="JACYHB010000001">
    <property type="protein sequence ID" value="MBD8077754.1"/>
    <property type="molecule type" value="Genomic_DNA"/>
</dbReference>
<evidence type="ECO:0000259" key="4">
    <source>
        <dbReference type="PROSITE" id="PS50949"/>
    </source>
</evidence>
<dbReference type="PANTHER" id="PTHR43537">
    <property type="entry name" value="TRANSCRIPTIONAL REGULATOR, GNTR FAMILY"/>
    <property type="match status" value="1"/>
</dbReference>
<dbReference type="RefSeq" id="WP_191827315.1">
    <property type="nucleotide sequence ID" value="NZ_JACYHB010000001.1"/>
</dbReference>
<dbReference type="InterPro" id="IPR036388">
    <property type="entry name" value="WH-like_DNA-bd_sf"/>
</dbReference>
<dbReference type="InterPro" id="IPR036390">
    <property type="entry name" value="WH_DNA-bd_sf"/>
</dbReference>
<reference evidence="5" key="2">
    <citation type="submission" date="2020-09" db="EMBL/GenBank/DDBJ databases">
        <authorList>
            <person name="Yu Y."/>
        </authorList>
    </citation>
    <scope>NUCLEOTIDE SEQUENCE</scope>
    <source>
        <strain evidence="5">KCTC 49039</strain>
    </source>
</reference>
<feature type="domain" description="HTH gntR-type" evidence="4">
    <location>
        <begin position="7"/>
        <end position="74"/>
    </location>
</feature>
<comment type="caution">
    <text evidence="5">The sequence shown here is derived from an EMBL/GenBank/DDBJ whole genome shotgun (WGS) entry which is preliminary data.</text>
</comment>
<dbReference type="AlphaFoldDB" id="A0A927IYV0"/>
<dbReference type="InterPro" id="IPR011711">
    <property type="entry name" value="GntR_C"/>
</dbReference>
<dbReference type="GO" id="GO:0003677">
    <property type="term" value="F:DNA binding"/>
    <property type="evidence" value="ECO:0007669"/>
    <property type="project" value="UniProtKB-KW"/>
</dbReference>
<dbReference type="PANTHER" id="PTHR43537:SF24">
    <property type="entry name" value="GLUCONATE OPERON TRANSCRIPTIONAL REPRESSOR"/>
    <property type="match status" value="1"/>
</dbReference>
<dbReference type="GO" id="GO:0003700">
    <property type="term" value="F:DNA-binding transcription factor activity"/>
    <property type="evidence" value="ECO:0007669"/>
    <property type="project" value="InterPro"/>
</dbReference>
<organism evidence="5 6">
    <name type="scientific">Cellulosimicrobium arenosum</name>
    <dbReference type="NCBI Taxonomy" id="2708133"/>
    <lineage>
        <taxon>Bacteria</taxon>
        <taxon>Bacillati</taxon>
        <taxon>Actinomycetota</taxon>
        <taxon>Actinomycetes</taxon>
        <taxon>Micrococcales</taxon>
        <taxon>Promicromonosporaceae</taxon>
        <taxon>Cellulosimicrobium</taxon>
    </lineage>
</organism>
<dbReference type="SMART" id="SM00895">
    <property type="entry name" value="FCD"/>
    <property type="match status" value="1"/>
</dbReference>
<dbReference type="SMART" id="SM00345">
    <property type="entry name" value="HTH_GNTR"/>
    <property type="match status" value="1"/>
</dbReference>
<dbReference type="PRINTS" id="PR00035">
    <property type="entry name" value="HTHGNTR"/>
</dbReference>
<keyword evidence="3" id="KW-0804">Transcription</keyword>
<evidence type="ECO:0000313" key="5">
    <source>
        <dbReference type="EMBL" id="MBD8077754.1"/>
    </source>
</evidence>
<keyword evidence="2" id="KW-0238">DNA-binding</keyword>
<dbReference type="PROSITE" id="PS50949">
    <property type="entry name" value="HTH_GNTR"/>
    <property type="match status" value="1"/>
</dbReference>
<proteinExistence type="predicted"/>
<gene>
    <name evidence="5" type="ORF">IF651_01590</name>
</gene>
<dbReference type="Gene3D" id="1.20.120.530">
    <property type="entry name" value="GntR ligand-binding domain-like"/>
    <property type="match status" value="1"/>
</dbReference>
<keyword evidence="1" id="KW-0805">Transcription regulation</keyword>
<evidence type="ECO:0000256" key="2">
    <source>
        <dbReference type="ARBA" id="ARBA00023125"/>
    </source>
</evidence>
<dbReference type="CDD" id="cd07377">
    <property type="entry name" value="WHTH_GntR"/>
    <property type="match status" value="1"/>
</dbReference>
<dbReference type="Gene3D" id="1.10.10.10">
    <property type="entry name" value="Winged helix-like DNA-binding domain superfamily/Winged helix DNA-binding domain"/>
    <property type="match status" value="1"/>
</dbReference>
<dbReference type="Proteomes" id="UP000610846">
    <property type="component" value="Unassembled WGS sequence"/>
</dbReference>
<reference evidence="5" key="1">
    <citation type="journal article" date="2018" name="Curr. Microbiol.">
        <title>Cellulosimicrobium arenosum sp. nov., Isolated from Marine Sediment Sand.</title>
        <authorList>
            <person name="Oh M."/>
            <person name="Kim J.H."/>
            <person name="Yoon J.H."/>
            <person name="Schumann P."/>
            <person name="Kim W."/>
        </authorList>
    </citation>
    <scope>NUCLEOTIDE SEQUENCE</scope>
    <source>
        <strain evidence="5">KCTC 49039</strain>
    </source>
</reference>
<name>A0A927IYV0_9MICO</name>
<dbReference type="Pfam" id="PF00392">
    <property type="entry name" value="GntR"/>
    <property type="match status" value="1"/>
</dbReference>
<evidence type="ECO:0000256" key="3">
    <source>
        <dbReference type="ARBA" id="ARBA00023163"/>
    </source>
</evidence>
<protein>
    <submittedName>
        <fullName evidence="5">GntR family transcriptional regulator</fullName>
    </submittedName>
</protein>
<dbReference type="SUPFAM" id="SSF46785">
    <property type="entry name" value="Winged helix' DNA-binding domain"/>
    <property type="match status" value="1"/>
</dbReference>
<dbReference type="InterPro" id="IPR008920">
    <property type="entry name" value="TF_FadR/GntR_C"/>
</dbReference>
<accession>A0A927IYV0</accession>